<reference evidence="2" key="2">
    <citation type="submission" date="2021-02" db="EMBL/GenBank/DDBJ databases">
        <authorList>
            <person name="Kimball J.A."/>
            <person name="Haas M.W."/>
            <person name="Macchietto M."/>
            <person name="Kono T."/>
            <person name="Duquette J."/>
            <person name="Shao M."/>
        </authorList>
    </citation>
    <scope>NUCLEOTIDE SEQUENCE</scope>
    <source>
        <tissue evidence="2">Fresh leaf tissue</tissue>
    </source>
</reference>
<evidence type="ECO:0000313" key="2">
    <source>
        <dbReference type="EMBL" id="KAG8057698.1"/>
    </source>
</evidence>
<protein>
    <submittedName>
        <fullName evidence="2">Uncharacterized protein</fullName>
    </submittedName>
</protein>
<accession>A0A8J5S4C2</accession>
<feature type="region of interest" description="Disordered" evidence="1">
    <location>
        <begin position="151"/>
        <end position="192"/>
    </location>
</feature>
<proteinExistence type="predicted"/>
<name>A0A8J5S4C2_ZIZPA</name>
<organism evidence="2 3">
    <name type="scientific">Zizania palustris</name>
    <name type="common">Northern wild rice</name>
    <dbReference type="NCBI Taxonomy" id="103762"/>
    <lineage>
        <taxon>Eukaryota</taxon>
        <taxon>Viridiplantae</taxon>
        <taxon>Streptophyta</taxon>
        <taxon>Embryophyta</taxon>
        <taxon>Tracheophyta</taxon>
        <taxon>Spermatophyta</taxon>
        <taxon>Magnoliopsida</taxon>
        <taxon>Liliopsida</taxon>
        <taxon>Poales</taxon>
        <taxon>Poaceae</taxon>
        <taxon>BOP clade</taxon>
        <taxon>Oryzoideae</taxon>
        <taxon>Oryzeae</taxon>
        <taxon>Zizaniinae</taxon>
        <taxon>Zizania</taxon>
    </lineage>
</organism>
<reference evidence="2" key="1">
    <citation type="journal article" date="2021" name="bioRxiv">
        <title>Whole Genome Assembly and Annotation of Northern Wild Rice, Zizania palustris L., Supports a Whole Genome Duplication in the Zizania Genus.</title>
        <authorList>
            <person name="Haas M."/>
            <person name="Kono T."/>
            <person name="Macchietto M."/>
            <person name="Millas R."/>
            <person name="McGilp L."/>
            <person name="Shao M."/>
            <person name="Duquette J."/>
            <person name="Hirsch C.N."/>
            <person name="Kimball J."/>
        </authorList>
    </citation>
    <scope>NUCLEOTIDE SEQUENCE</scope>
    <source>
        <tissue evidence="2">Fresh leaf tissue</tissue>
    </source>
</reference>
<keyword evidence="3" id="KW-1185">Reference proteome</keyword>
<dbReference type="AlphaFoldDB" id="A0A8J5S4C2"/>
<comment type="caution">
    <text evidence="2">The sequence shown here is derived from an EMBL/GenBank/DDBJ whole genome shotgun (WGS) entry which is preliminary data.</text>
</comment>
<gene>
    <name evidence="2" type="ORF">GUJ93_ZPchr0002g26260</name>
</gene>
<evidence type="ECO:0000256" key="1">
    <source>
        <dbReference type="SAM" id="MobiDB-lite"/>
    </source>
</evidence>
<dbReference type="Proteomes" id="UP000729402">
    <property type="component" value="Unassembled WGS sequence"/>
</dbReference>
<dbReference type="EMBL" id="JAAALK010000287">
    <property type="protein sequence ID" value="KAG8057698.1"/>
    <property type="molecule type" value="Genomic_DNA"/>
</dbReference>
<evidence type="ECO:0000313" key="3">
    <source>
        <dbReference type="Proteomes" id="UP000729402"/>
    </source>
</evidence>
<sequence>MAIAVGSNKAIVHEPVRVGDSVEQVAGITQRAMVCTTSRQRTIGREDLRGYGSHREGAVDDDVAVELAEMLDGVALAQELLNMAGSDNGRGGCDHGREDCVGSYGAGALRTLPLLLGCLRDAVGRPRAADEHRDDDAFLLANLAELLAGEDGSREAVTPPRRAAGVDGETSGRRRNPTLRRLEATRSRLGTV</sequence>